<name>A0A0F9DNZ2_9ZZZZ</name>
<reference evidence="1" key="1">
    <citation type="journal article" date="2015" name="Nature">
        <title>Complex archaea that bridge the gap between prokaryotes and eukaryotes.</title>
        <authorList>
            <person name="Spang A."/>
            <person name="Saw J.H."/>
            <person name="Jorgensen S.L."/>
            <person name="Zaremba-Niedzwiedzka K."/>
            <person name="Martijn J."/>
            <person name="Lind A.E."/>
            <person name="van Eijk R."/>
            <person name="Schleper C."/>
            <person name="Guy L."/>
            <person name="Ettema T.J."/>
        </authorList>
    </citation>
    <scope>NUCLEOTIDE SEQUENCE</scope>
</reference>
<evidence type="ECO:0000313" key="1">
    <source>
        <dbReference type="EMBL" id="KKL55506.1"/>
    </source>
</evidence>
<protein>
    <submittedName>
        <fullName evidence="1">Uncharacterized protein</fullName>
    </submittedName>
</protein>
<sequence length="74" mass="8870">MQKCFLKKHFFKDVPEIPTTFKTLHDFSDSETNEFKVLLNGLRLSFKESFKRINNEYSKSKIQLDSIRRKVRDA</sequence>
<dbReference type="EMBL" id="LAZR01030815">
    <property type="protein sequence ID" value="KKL55506.1"/>
    <property type="molecule type" value="Genomic_DNA"/>
</dbReference>
<dbReference type="AlphaFoldDB" id="A0A0F9DNZ2"/>
<organism evidence="1">
    <name type="scientific">marine sediment metagenome</name>
    <dbReference type="NCBI Taxonomy" id="412755"/>
    <lineage>
        <taxon>unclassified sequences</taxon>
        <taxon>metagenomes</taxon>
        <taxon>ecological metagenomes</taxon>
    </lineage>
</organism>
<gene>
    <name evidence="1" type="ORF">LCGC14_2254720</name>
</gene>
<accession>A0A0F9DNZ2</accession>
<proteinExistence type="predicted"/>
<feature type="non-terminal residue" evidence="1">
    <location>
        <position position="74"/>
    </location>
</feature>
<comment type="caution">
    <text evidence="1">The sequence shown here is derived from an EMBL/GenBank/DDBJ whole genome shotgun (WGS) entry which is preliminary data.</text>
</comment>